<dbReference type="PANTHER" id="PTHR46637">
    <property type="entry name" value="TIS1421-TRANSPOSASE PROTEIN A"/>
    <property type="match status" value="1"/>
</dbReference>
<sequence>MTYAQWTRLEPLLPGKKGDRGRGGSDNRLFVDAVLRLARTASPWRDLPAELGNWRTVHCRFRRWTLAGVWDNLFKALATDPDLEYVLIDATICKVHADATSQRGGGLRLVLLPFQVADQPSRRADEVSPAMGQIAPCPSAMHLDPVQLMWPARLATLLAEAEADACNVVHMSADISALYRSYVDALTETPAGGDVIGRASGELHKLVEQIVVTWDEGAGIHHLDLAGHLVQLLSAGDNKKAATLSGAACSLRLVAGN</sequence>
<dbReference type="EMBL" id="JBHRXJ010000029">
    <property type="protein sequence ID" value="MFC3530487.1"/>
    <property type="molecule type" value="Genomic_DNA"/>
</dbReference>
<evidence type="ECO:0000313" key="2">
    <source>
        <dbReference type="EMBL" id="MFC3530487.1"/>
    </source>
</evidence>
<comment type="caution">
    <text evidence="2">The sequence shown here is derived from an EMBL/GenBank/DDBJ whole genome shotgun (WGS) entry which is preliminary data.</text>
</comment>
<evidence type="ECO:0000313" key="3">
    <source>
        <dbReference type="Proteomes" id="UP001595721"/>
    </source>
</evidence>
<accession>A0ABV7R9P0</accession>
<gene>
    <name evidence="2" type="ORF">ACFOMH_20175</name>
</gene>
<dbReference type="InterPro" id="IPR025161">
    <property type="entry name" value="IS402-like_dom"/>
</dbReference>
<organism evidence="2 3">
    <name type="scientific">Paracoccus mangrovi</name>
    <dbReference type="NCBI Taxonomy" id="1715645"/>
    <lineage>
        <taxon>Bacteria</taxon>
        <taxon>Pseudomonadati</taxon>
        <taxon>Pseudomonadota</taxon>
        <taxon>Alphaproteobacteria</taxon>
        <taxon>Rhodobacterales</taxon>
        <taxon>Paracoccaceae</taxon>
        <taxon>Paracoccus</taxon>
    </lineage>
</organism>
<dbReference type="RefSeq" id="WP_377746734.1">
    <property type="nucleotide sequence ID" value="NZ_JBHRXJ010000029.1"/>
</dbReference>
<dbReference type="Pfam" id="PF13340">
    <property type="entry name" value="DUF4096"/>
    <property type="match status" value="1"/>
</dbReference>
<reference evidence="3" key="1">
    <citation type="journal article" date="2019" name="Int. J. Syst. Evol. Microbiol.">
        <title>The Global Catalogue of Microorganisms (GCM) 10K type strain sequencing project: providing services to taxonomists for standard genome sequencing and annotation.</title>
        <authorList>
            <consortium name="The Broad Institute Genomics Platform"/>
            <consortium name="The Broad Institute Genome Sequencing Center for Infectious Disease"/>
            <person name="Wu L."/>
            <person name="Ma J."/>
        </authorList>
    </citation>
    <scope>NUCLEOTIDE SEQUENCE [LARGE SCALE GENOMIC DNA]</scope>
    <source>
        <strain evidence="3">KCTC 42899</strain>
    </source>
</reference>
<protein>
    <submittedName>
        <fullName evidence="2">Transposase</fullName>
    </submittedName>
</protein>
<name>A0ABV7R9P0_9RHOB</name>
<feature type="domain" description="Insertion element IS402-like" evidence="1">
    <location>
        <begin position="2"/>
        <end position="74"/>
    </location>
</feature>
<keyword evidence="3" id="KW-1185">Reference proteome</keyword>
<dbReference type="InterPro" id="IPR052909">
    <property type="entry name" value="Transposase_6_like"/>
</dbReference>
<dbReference type="Proteomes" id="UP001595721">
    <property type="component" value="Unassembled WGS sequence"/>
</dbReference>
<evidence type="ECO:0000259" key="1">
    <source>
        <dbReference type="Pfam" id="PF13340"/>
    </source>
</evidence>
<proteinExistence type="predicted"/>
<dbReference type="PANTHER" id="PTHR46637:SF1">
    <property type="entry name" value="BLL5188 PROTEIN"/>
    <property type="match status" value="1"/>
</dbReference>